<feature type="domain" description="Malonyl-CoA:ACP transacylase (MAT)" evidence="5">
    <location>
        <begin position="13"/>
        <end position="298"/>
    </location>
</feature>
<proteinExistence type="predicted"/>
<evidence type="ECO:0000259" key="5">
    <source>
        <dbReference type="SMART" id="SM00827"/>
    </source>
</evidence>
<dbReference type="EMBL" id="LMWW01000018">
    <property type="protein sequence ID" value="KUN84256.1"/>
    <property type="molecule type" value="Genomic_DNA"/>
</dbReference>
<dbReference type="OrthoDB" id="3543921at2"/>
<dbReference type="SMART" id="SM00827">
    <property type="entry name" value="PKS_AT"/>
    <property type="match status" value="1"/>
</dbReference>
<evidence type="ECO:0000256" key="3">
    <source>
        <dbReference type="ARBA" id="ARBA00023315"/>
    </source>
</evidence>
<gene>
    <name evidence="6" type="ORF">AQJ64_15980</name>
</gene>
<dbReference type="InterPro" id="IPR001227">
    <property type="entry name" value="Ac_transferase_dom_sf"/>
</dbReference>
<organism evidence="6 7">
    <name type="scientific">Streptomyces griseoruber</name>
    <dbReference type="NCBI Taxonomy" id="1943"/>
    <lineage>
        <taxon>Bacteria</taxon>
        <taxon>Bacillati</taxon>
        <taxon>Actinomycetota</taxon>
        <taxon>Actinomycetes</taxon>
        <taxon>Kitasatosporales</taxon>
        <taxon>Streptomycetaceae</taxon>
        <taxon>Streptomyces</taxon>
    </lineage>
</organism>
<dbReference type="Pfam" id="PF00698">
    <property type="entry name" value="Acyl_transf_1"/>
    <property type="match status" value="1"/>
</dbReference>
<dbReference type="InterPro" id="IPR016036">
    <property type="entry name" value="Malonyl_transacylase_ACP-bd"/>
</dbReference>
<dbReference type="AlphaFoldDB" id="A0A117RD57"/>
<keyword evidence="7" id="KW-1185">Reference proteome</keyword>
<evidence type="ECO:0000313" key="7">
    <source>
        <dbReference type="Proteomes" id="UP000052982"/>
    </source>
</evidence>
<evidence type="ECO:0000313" key="6">
    <source>
        <dbReference type="EMBL" id="KUN84256.1"/>
    </source>
</evidence>
<dbReference type="InterPro" id="IPR014043">
    <property type="entry name" value="Acyl_transferase_dom"/>
</dbReference>
<dbReference type="GO" id="GO:0006633">
    <property type="term" value="P:fatty acid biosynthetic process"/>
    <property type="evidence" value="ECO:0007669"/>
    <property type="project" value="TreeGrafter"/>
</dbReference>
<accession>A0A117RD57</accession>
<evidence type="ECO:0000256" key="1">
    <source>
        <dbReference type="ARBA" id="ARBA00013258"/>
    </source>
</evidence>
<dbReference type="GO" id="GO:0004314">
    <property type="term" value="F:[acyl-carrier-protein] S-malonyltransferase activity"/>
    <property type="evidence" value="ECO:0007669"/>
    <property type="project" value="UniProtKB-EC"/>
</dbReference>
<dbReference type="GO" id="GO:0005829">
    <property type="term" value="C:cytosol"/>
    <property type="evidence" value="ECO:0007669"/>
    <property type="project" value="TreeGrafter"/>
</dbReference>
<dbReference type="STRING" id="1943.AQJ64_15980"/>
<dbReference type="PANTHER" id="PTHR42681">
    <property type="entry name" value="MALONYL-COA-ACYL CARRIER PROTEIN TRANSACYLASE, MITOCHONDRIAL"/>
    <property type="match status" value="1"/>
</dbReference>
<name>A0A117RD57_9ACTN</name>
<dbReference type="PANTHER" id="PTHR42681:SF1">
    <property type="entry name" value="MALONYL-COA-ACYL CARRIER PROTEIN TRANSACYLASE, MITOCHONDRIAL"/>
    <property type="match status" value="1"/>
</dbReference>
<sequence>MGEPWRDTAHWKVVDRLSEACDRDLGRLLLHADAAELTRTDNAQLATFTLETLILDALDTAVGGVRPAVCAGHSLGEFAALTAAGVLTPEDAGRLVAERGAAMAEAARRVPGTMAVLVGPGVAAHAERLAARLRAGAEAPIWVANLNGPAQVVVSGTADAVAALAEEAEAAGARVVRIPVGGAFHTPLMAAARPRLAAAVSAVALHPAHCPVIANVDARAHRGDPERWRDLMLRHLVMPVRWAGSMRTLTAVARGPLRLAELGPGSTLSGLARRLLPPQVPVRSVATPDQLAALVSDWWPAHAA</sequence>
<comment type="catalytic activity">
    <reaction evidence="4">
        <text>holo-[ACP] + malonyl-CoA = malonyl-[ACP] + CoA</text>
        <dbReference type="Rhea" id="RHEA:41792"/>
        <dbReference type="Rhea" id="RHEA-COMP:9623"/>
        <dbReference type="Rhea" id="RHEA-COMP:9685"/>
        <dbReference type="ChEBI" id="CHEBI:57287"/>
        <dbReference type="ChEBI" id="CHEBI:57384"/>
        <dbReference type="ChEBI" id="CHEBI:64479"/>
        <dbReference type="ChEBI" id="CHEBI:78449"/>
        <dbReference type="EC" id="2.3.1.39"/>
    </reaction>
</comment>
<reference evidence="6 7" key="1">
    <citation type="submission" date="2015-10" db="EMBL/GenBank/DDBJ databases">
        <title>Draft genome sequence of Streptomyces griseoruber DSM 40281, type strain for the species Streptomyces griseoruber.</title>
        <authorList>
            <person name="Ruckert C."/>
            <person name="Winkler A."/>
            <person name="Kalinowski J."/>
            <person name="Kampfer P."/>
            <person name="Glaeser S."/>
        </authorList>
    </citation>
    <scope>NUCLEOTIDE SEQUENCE [LARGE SCALE GENOMIC DNA]</scope>
    <source>
        <strain evidence="6 7">DSM 40281</strain>
    </source>
</reference>
<dbReference type="EC" id="2.3.1.39" evidence="1"/>
<dbReference type="Gene3D" id="3.40.366.10">
    <property type="entry name" value="Malonyl-Coenzyme A Acyl Carrier Protein, domain 2"/>
    <property type="match status" value="1"/>
</dbReference>
<keyword evidence="3" id="KW-0012">Acyltransferase</keyword>
<dbReference type="Proteomes" id="UP000052982">
    <property type="component" value="Unassembled WGS sequence"/>
</dbReference>
<dbReference type="InterPro" id="IPR016035">
    <property type="entry name" value="Acyl_Trfase/lysoPLipase"/>
</dbReference>
<evidence type="ECO:0000256" key="4">
    <source>
        <dbReference type="ARBA" id="ARBA00048462"/>
    </source>
</evidence>
<dbReference type="Gene3D" id="3.30.70.250">
    <property type="entry name" value="Malonyl-CoA ACP transacylase, ACP-binding"/>
    <property type="match status" value="1"/>
</dbReference>
<dbReference type="InterPro" id="IPR050858">
    <property type="entry name" value="Mal-CoA-ACP_Trans/PKS_FabD"/>
</dbReference>
<dbReference type="SUPFAM" id="SSF55048">
    <property type="entry name" value="Probable ACP-binding domain of malonyl-CoA ACP transacylase"/>
    <property type="match status" value="1"/>
</dbReference>
<comment type="caution">
    <text evidence="6">The sequence shown here is derived from an EMBL/GenBank/DDBJ whole genome shotgun (WGS) entry which is preliminary data.</text>
</comment>
<dbReference type="SUPFAM" id="SSF52151">
    <property type="entry name" value="FabD/lysophospholipase-like"/>
    <property type="match status" value="1"/>
</dbReference>
<protein>
    <recommendedName>
        <fullName evidence="1">[acyl-carrier-protein] S-malonyltransferase</fullName>
        <ecNumber evidence="1">2.3.1.39</ecNumber>
    </recommendedName>
</protein>
<evidence type="ECO:0000256" key="2">
    <source>
        <dbReference type="ARBA" id="ARBA00022679"/>
    </source>
</evidence>
<keyword evidence="2" id="KW-0808">Transferase</keyword>